<keyword evidence="1 4" id="KW-0808">Transferase</keyword>
<dbReference type="Gene3D" id="3.40.630.30">
    <property type="match status" value="1"/>
</dbReference>
<organism evidence="4 5">
    <name type="scientific">Pontimicrobium aquaticum</name>
    <dbReference type="NCBI Taxonomy" id="2565367"/>
    <lineage>
        <taxon>Bacteria</taxon>
        <taxon>Pseudomonadati</taxon>
        <taxon>Bacteroidota</taxon>
        <taxon>Flavobacteriia</taxon>
        <taxon>Flavobacteriales</taxon>
        <taxon>Flavobacteriaceae</taxon>
        <taxon>Pontimicrobium</taxon>
    </lineage>
</organism>
<dbReference type="AlphaFoldDB" id="A0A4U0EYX5"/>
<dbReference type="Proteomes" id="UP000307657">
    <property type="component" value="Unassembled WGS sequence"/>
</dbReference>
<dbReference type="PANTHER" id="PTHR43800:SF1">
    <property type="entry name" value="PEPTIDYL-LYSINE N-ACETYLTRANSFERASE YJAB"/>
    <property type="match status" value="1"/>
</dbReference>
<dbReference type="GO" id="GO:0016747">
    <property type="term" value="F:acyltransferase activity, transferring groups other than amino-acyl groups"/>
    <property type="evidence" value="ECO:0007669"/>
    <property type="project" value="InterPro"/>
</dbReference>
<dbReference type="InterPro" id="IPR016181">
    <property type="entry name" value="Acyl_CoA_acyltransferase"/>
</dbReference>
<dbReference type="SUPFAM" id="SSF55729">
    <property type="entry name" value="Acyl-CoA N-acyltransferases (Nat)"/>
    <property type="match status" value="1"/>
</dbReference>
<comment type="caution">
    <text evidence="4">The sequence shown here is derived from an EMBL/GenBank/DDBJ whole genome shotgun (WGS) entry which is preliminary data.</text>
</comment>
<dbReference type="OrthoDB" id="5419426at2"/>
<dbReference type="Pfam" id="PF00583">
    <property type="entry name" value="Acetyltransf_1"/>
    <property type="match status" value="1"/>
</dbReference>
<evidence type="ECO:0000256" key="2">
    <source>
        <dbReference type="ARBA" id="ARBA00023315"/>
    </source>
</evidence>
<feature type="domain" description="N-acetyltransferase" evidence="3">
    <location>
        <begin position="2"/>
        <end position="170"/>
    </location>
</feature>
<evidence type="ECO:0000313" key="4">
    <source>
        <dbReference type="EMBL" id="TJY37247.1"/>
    </source>
</evidence>
<reference evidence="4 5" key="1">
    <citation type="submission" date="2019-04" db="EMBL/GenBank/DDBJ databases">
        <title>Lacinutrix sp. nov., isolated from marine water.</title>
        <authorList>
            <person name="Kim W."/>
        </authorList>
    </citation>
    <scope>NUCLEOTIDE SEQUENCE [LARGE SCALE GENOMIC DNA]</scope>
    <source>
        <strain evidence="4 5">CAU 1491</strain>
    </source>
</reference>
<keyword evidence="5" id="KW-1185">Reference proteome</keyword>
<dbReference type="PANTHER" id="PTHR43800">
    <property type="entry name" value="PEPTIDYL-LYSINE N-ACETYLTRANSFERASE YJAB"/>
    <property type="match status" value="1"/>
</dbReference>
<evidence type="ECO:0000256" key="1">
    <source>
        <dbReference type="ARBA" id="ARBA00022679"/>
    </source>
</evidence>
<dbReference type="InterPro" id="IPR000182">
    <property type="entry name" value="GNAT_dom"/>
</dbReference>
<protein>
    <submittedName>
        <fullName evidence="4">GNAT family N-acetyltransferase</fullName>
    </submittedName>
</protein>
<proteinExistence type="predicted"/>
<keyword evidence="2" id="KW-0012">Acyltransferase</keyword>
<name>A0A4U0EYX5_9FLAO</name>
<dbReference type="RefSeq" id="WP_136841528.1">
    <property type="nucleotide sequence ID" value="NZ_SUPL01000002.1"/>
</dbReference>
<dbReference type="PROSITE" id="PS51186">
    <property type="entry name" value="GNAT"/>
    <property type="match status" value="1"/>
</dbReference>
<dbReference type="CDD" id="cd04301">
    <property type="entry name" value="NAT_SF"/>
    <property type="match status" value="1"/>
</dbReference>
<accession>A0A4U0EYX5</accession>
<dbReference type="EMBL" id="SUPL01000002">
    <property type="protein sequence ID" value="TJY37247.1"/>
    <property type="molecule type" value="Genomic_DNA"/>
</dbReference>
<sequence>MHKIREAKPEEYSQLGKLMVLVYSQLKGFPKQDEIPSYYHVLKNVGEFTKQPKVKLFVAISKQGKVDGGLVYFGDISYYGAGGKATANQKAAAFRLLAINPETRGKGLGKLLINTCINQAKKEGHKHLVIHSTKSMMLAWKMYERMGFSRFSEIDFEQDNVSVYGSRFEI</sequence>
<evidence type="ECO:0000259" key="3">
    <source>
        <dbReference type="PROSITE" id="PS51186"/>
    </source>
</evidence>
<gene>
    <name evidence="4" type="ORF">E5167_04670</name>
</gene>
<evidence type="ECO:0000313" key="5">
    <source>
        <dbReference type="Proteomes" id="UP000307657"/>
    </source>
</evidence>